<dbReference type="InterPro" id="IPR050712">
    <property type="entry name" value="NAD(P)H-dep_reductase"/>
</dbReference>
<gene>
    <name evidence="3" type="ORF">X797_001483</name>
</gene>
<evidence type="ECO:0000313" key="3">
    <source>
        <dbReference type="EMBL" id="EXV06761.1"/>
    </source>
</evidence>
<feature type="region of interest" description="Disordered" evidence="1">
    <location>
        <begin position="54"/>
        <end position="73"/>
    </location>
</feature>
<dbReference type="PANTHER" id="PTHR30543">
    <property type="entry name" value="CHROMATE REDUCTASE"/>
    <property type="match status" value="1"/>
</dbReference>
<dbReference type="eggNOG" id="KOG4530">
    <property type="taxonomic scope" value="Eukaryota"/>
</dbReference>
<evidence type="ECO:0000256" key="1">
    <source>
        <dbReference type="SAM" id="MobiDB-lite"/>
    </source>
</evidence>
<name>A0A0A1VA59_9HYPO</name>
<sequence length="209" mass="22892">MASKTTVALITGSTRKVRLGPFFTTYVRDMIAPHCPTLSLEIVDLADQGLPILDETNPAAGQPADDPTSHYEHEHTRKWSAVVRKYDAFIFVTPEYNRSVPAGLKNALDFLFHEWNGKPAGVVSYGGREGARASAHLRDILAALKLVVLPTAPGLSTSRRMLPYVGEHKSVSDDDRQRWKESGAEAQIVTLAQELVAELERASKAALSN</sequence>
<dbReference type="GO" id="GO:0016491">
    <property type="term" value="F:oxidoreductase activity"/>
    <property type="evidence" value="ECO:0007669"/>
    <property type="project" value="InterPro"/>
</dbReference>
<evidence type="ECO:0000313" key="4">
    <source>
        <dbReference type="Proteomes" id="UP000030151"/>
    </source>
</evidence>
<accession>A0A0A1VA59</accession>
<dbReference type="InterPro" id="IPR005025">
    <property type="entry name" value="FMN_Rdtase-like_dom"/>
</dbReference>
<dbReference type="InterPro" id="IPR029039">
    <property type="entry name" value="Flavoprotein-like_sf"/>
</dbReference>
<dbReference type="GO" id="GO:0005829">
    <property type="term" value="C:cytosol"/>
    <property type="evidence" value="ECO:0007669"/>
    <property type="project" value="TreeGrafter"/>
</dbReference>
<protein>
    <submittedName>
        <fullName evidence="3">NADPH-dependent FMN reductase</fullName>
    </submittedName>
</protein>
<dbReference type="GO" id="GO:0010181">
    <property type="term" value="F:FMN binding"/>
    <property type="evidence" value="ECO:0007669"/>
    <property type="project" value="TreeGrafter"/>
</dbReference>
<reference evidence="3 4" key="1">
    <citation type="submission" date="2014-02" db="EMBL/GenBank/DDBJ databases">
        <title>The genome sequence of the entomopathogenic fungus Metarhizium robertsii ARSEF 2575.</title>
        <authorList>
            <person name="Giuliano Garisto Donzelli B."/>
            <person name="Roe B.A."/>
            <person name="Macmil S.L."/>
            <person name="Krasnoff S.B."/>
            <person name="Gibson D.M."/>
        </authorList>
    </citation>
    <scope>NUCLEOTIDE SEQUENCE [LARGE SCALE GENOMIC DNA]</scope>
    <source>
        <strain evidence="3 4">ARSEF 2575</strain>
    </source>
</reference>
<dbReference type="AlphaFoldDB" id="A0A0A1VA59"/>
<dbReference type="Gene3D" id="3.40.50.360">
    <property type="match status" value="1"/>
</dbReference>
<comment type="caution">
    <text evidence="3">The sequence shown here is derived from an EMBL/GenBank/DDBJ whole genome shotgun (WGS) entry which is preliminary data.</text>
</comment>
<dbReference type="Pfam" id="PF03358">
    <property type="entry name" value="FMN_red"/>
    <property type="match status" value="1"/>
</dbReference>
<proteinExistence type="predicted"/>
<dbReference type="OrthoDB" id="68575at2759"/>
<evidence type="ECO:0000259" key="2">
    <source>
        <dbReference type="Pfam" id="PF03358"/>
    </source>
</evidence>
<dbReference type="Proteomes" id="UP000030151">
    <property type="component" value="Unassembled WGS sequence"/>
</dbReference>
<dbReference type="PANTHER" id="PTHR30543:SF21">
    <property type="entry name" value="NAD(P)H-DEPENDENT FMN REDUCTASE LOT6"/>
    <property type="match status" value="1"/>
</dbReference>
<dbReference type="HOGENOM" id="CLU_055322_2_0_1"/>
<organism evidence="3 4">
    <name type="scientific">Metarhizium robertsii</name>
    <dbReference type="NCBI Taxonomy" id="568076"/>
    <lineage>
        <taxon>Eukaryota</taxon>
        <taxon>Fungi</taxon>
        <taxon>Dikarya</taxon>
        <taxon>Ascomycota</taxon>
        <taxon>Pezizomycotina</taxon>
        <taxon>Sordariomycetes</taxon>
        <taxon>Hypocreomycetidae</taxon>
        <taxon>Hypocreales</taxon>
        <taxon>Clavicipitaceae</taxon>
        <taxon>Metarhizium</taxon>
    </lineage>
</organism>
<feature type="domain" description="NADPH-dependent FMN reductase-like" evidence="2">
    <location>
        <begin position="6"/>
        <end position="151"/>
    </location>
</feature>
<dbReference type="SUPFAM" id="SSF52218">
    <property type="entry name" value="Flavoproteins"/>
    <property type="match status" value="1"/>
</dbReference>
<dbReference type="EMBL" id="JELW01000001">
    <property type="protein sequence ID" value="EXV06761.1"/>
    <property type="molecule type" value="Genomic_DNA"/>
</dbReference>